<feature type="region of interest" description="Disordered" evidence="1">
    <location>
        <begin position="1"/>
        <end position="23"/>
    </location>
</feature>
<evidence type="ECO:0000313" key="2">
    <source>
        <dbReference type="EMBL" id="KAJ1212351.1"/>
    </source>
</evidence>
<dbReference type="Proteomes" id="UP001066276">
    <property type="component" value="Chromosome 1_1"/>
</dbReference>
<protein>
    <submittedName>
        <fullName evidence="2">Uncharacterized protein</fullName>
    </submittedName>
</protein>
<gene>
    <name evidence="2" type="ORF">NDU88_000015</name>
</gene>
<name>A0AAV7WI42_PLEWA</name>
<feature type="region of interest" description="Disordered" evidence="1">
    <location>
        <begin position="91"/>
        <end position="258"/>
    </location>
</feature>
<keyword evidence="3" id="KW-1185">Reference proteome</keyword>
<proteinExistence type="predicted"/>
<feature type="compositionally biased region" description="Low complexity" evidence="1">
    <location>
        <begin position="92"/>
        <end position="110"/>
    </location>
</feature>
<dbReference type="EMBL" id="JANPWB010000001">
    <property type="protein sequence ID" value="KAJ1212351.1"/>
    <property type="molecule type" value="Genomic_DNA"/>
</dbReference>
<comment type="caution">
    <text evidence="2">The sequence shown here is derived from an EMBL/GenBank/DDBJ whole genome shotgun (WGS) entry which is preliminary data.</text>
</comment>
<evidence type="ECO:0000313" key="3">
    <source>
        <dbReference type="Proteomes" id="UP001066276"/>
    </source>
</evidence>
<accession>A0AAV7WI42</accession>
<feature type="compositionally biased region" description="Polar residues" evidence="1">
    <location>
        <begin position="175"/>
        <end position="190"/>
    </location>
</feature>
<sequence>MPHALGPHPKTIKAPGWRRGNGSRGWASSISLSRCSSSCQQRPASLQWGSVGLLHRQFSWASGGSPVGAGPLFLGRGGVASSNPWDFAPQCSPGFPVRPPSGGSPRSLPVDRLCVGTPGPPSRRRDSPPSRRRPLSPYFRSGGAPRVPHSDAPARAPRGGPANVGPFSRVGTGPSLPSTGLHTRSTTQHSPGPAGRPQPGAAASVRATASEPNQPRRPRPSRHFFFLSPRSRSGRGGRSEPAFRHRSPPPAPRDPGITGRVEAASLARQNRVSYGRMTEGSRALSECDRHLDARSHAISARM</sequence>
<reference evidence="2" key="1">
    <citation type="journal article" date="2022" name="bioRxiv">
        <title>Sequencing and chromosome-scale assembly of the giantPleurodeles waltlgenome.</title>
        <authorList>
            <person name="Brown T."/>
            <person name="Elewa A."/>
            <person name="Iarovenko S."/>
            <person name="Subramanian E."/>
            <person name="Araus A.J."/>
            <person name="Petzold A."/>
            <person name="Susuki M."/>
            <person name="Suzuki K.-i.T."/>
            <person name="Hayashi T."/>
            <person name="Toyoda A."/>
            <person name="Oliveira C."/>
            <person name="Osipova E."/>
            <person name="Leigh N.D."/>
            <person name="Simon A."/>
            <person name="Yun M.H."/>
        </authorList>
    </citation>
    <scope>NUCLEOTIDE SEQUENCE</scope>
    <source>
        <strain evidence="2">20211129_DDA</strain>
        <tissue evidence="2">Liver</tissue>
    </source>
</reference>
<organism evidence="2 3">
    <name type="scientific">Pleurodeles waltl</name>
    <name type="common">Iberian ribbed newt</name>
    <dbReference type="NCBI Taxonomy" id="8319"/>
    <lineage>
        <taxon>Eukaryota</taxon>
        <taxon>Metazoa</taxon>
        <taxon>Chordata</taxon>
        <taxon>Craniata</taxon>
        <taxon>Vertebrata</taxon>
        <taxon>Euteleostomi</taxon>
        <taxon>Amphibia</taxon>
        <taxon>Batrachia</taxon>
        <taxon>Caudata</taxon>
        <taxon>Salamandroidea</taxon>
        <taxon>Salamandridae</taxon>
        <taxon>Pleurodelinae</taxon>
        <taxon>Pleurodeles</taxon>
    </lineage>
</organism>
<dbReference type="AlphaFoldDB" id="A0AAV7WI42"/>
<evidence type="ECO:0000256" key="1">
    <source>
        <dbReference type="SAM" id="MobiDB-lite"/>
    </source>
</evidence>
<feature type="compositionally biased region" description="Low complexity" evidence="1">
    <location>
        <begin position="191"/>
        <end position="203"/>
    </location>
</feature>